<reference evidence="3" key="3">
    <citation type="submission" date="2015-04" db="UniProtKB">
        <authorList>
            <consortium name="EnsemblPlants"/>
        </authorList>
    </citation>
    <scope>IDENTIFICATION</scope>
    <source>
        <strain evidence="3">cv. Jemalong A17</strain>
    </source>
</reference>
<reference evidence="2" key="5">
    <citation type="journal article" date="2018" name="Nat. Plants">
        <title>Whole-genome landscape of Medicago truncatula symbiotic genes.</title>
        <authorList>
            <person name="Pecrix Y."/>
            <person name="Gamas P."/>
            <person name="Carrere S."/>
        </authorList>
    </citation>
    <scope>NUCLEOTIDE SEQUENCE</scope>
    <source>
        <tissue evidence="2">Leaves</tissue>
    </source>
</reference>
<protein>
    <submittedName>
        <fullName evidence="1 3">Uncharacterized protein</fullName>
    </submittedName>
</protein>
<sequence>MEANRKIRSRGILKGKIAPLFRTTKPSSTLEYTTTNVKPNHSSPSPASHVVVVQKDYAKPSPKVSIVVTDYWNENNFPTDESVDLKAAIYISMVQQRLKAEQKQVQEN</sequence>
<name>A0A072U809_MEDTR</name>
<accession>A0A072U809</accession>
<dbReference type="Proteomes" id="UP000002051">
    <property type="component" value="Unassembled WGS sequence"/>
</dbReference>
<dbReference type="HOGENOM" id="CLU_2138027_0_0_1"/>
<evidence type="ECO:0000313" key="3">
    <source>
        <dbReference type="EnsemblPlants" id="KEH21980"/>
    </source>
</evidence>
<evidence type="ECO:0000313" key="1">
    <source>
        <dbReference type="EMBL" id="KEH21980.1"/>
    </source>
</evidence>
<dbReference type="EMBL" id="PSQE01000007">
    <property type="protein sequence ID" value="RHN44941.1"/>
    <property type="molecule type" value="Genomic_DNA"/>
</dbReference>
<dbReference type="Gramene" id="rna39127">
    <property type="protein sequence ID" value="RHN44941.1"/>
    <property type="gene ID" value="gene39127"/>
</dbReference>
<dbReference type="EnsemblPlants" id="KEH21980">
    <property type="protein sequence ID" value="KEH21980"/>
    <property type="gene ID" value="MTR_7g028780"/>
</dbReference>
<reference evidence="1 4" key="2">
    <citation type="journal article" date="2014" name="BMC Genomics">
        <title>An improved genome release (version Mt4.0) for the model legume Medicago truncatula.</title>
        <authorList>
            <person name="Tang H."/>
            <person name="Krishnakumar V."/>
            <person name="Bidwell S."/>
            <person name="Rosen B."/>
            <person name="Chan A."/>
            <person name="Zhou S."/>
            <person name="Gentzbittel L."/>
            <person name="Childs K.L."/>
            <person name="Yandell M."/>
            <person name="Gundlach H."/>
            <person name="Mayer K.F."/>
            <person name="Schwartz D.C."/>
            <person name="Town C.D."/>
        </authorList>
    </citation>
    <scope>GENOME REANNOTATION</scope>
    <source>
        <strain evidence="1">A17</strain>
        <strain evidence="3 4">cv. Jemalong A17</strain>
    </source>
</reference>
<gene>
    <name evidence="1" type="ordered locus">MTR_7g028780</name>
    <name evidence="2" type="ORF">MtrunA17_Chr7g0224881</name>
</gene>
<evidence type="ECO:0000313" key="5">
    <source>
        <dbReference type="Proteomes" id="UP000265566"/>
    </source>
</evidence>
<reference evidence="5" key="4">
    <citation type="journal article" date="2018" name="Nat. Plants">
        <title>Whole-genome landscape of Medicago truncatula symbiotic genes.</title>
        <authorList>
            <person name="Pecrix Y."/>
            <person name="Staton S.E."/>
            <person name="Sallet E."/>
            <person name="Lelandais-Briere C."/>
            <person name="Moreau S."/>
            <person name="Carrere S."/>
            <person name="Blein T."/>
            <person name="Jardinaud M.F."/>
            <person name="Latrasse D."/>
            <person name="Zouine M."/>
            <person name="Zahm M."/>
            <person name="Kreplak J."/>
            <person name="Mayjonade B."/>
            <person name="Satge C."/>
            <person name="Perez M."/>
            <person name="Cauet S."/>
            <person name="Marande W."/>
            <person name="Chantry-Darmon C."/>
            <person name="Lopez-Roques C."/>
            <person name="Bouchez O."/>
            <person name="Berard A."/>
            <person name="Debelle F."/>
            <person name="Munos S."/>
            <person name="Bendahmane A."/>
            <person name="Berges H."/>
            <person name="Niebel A."/>
            <person name="Buitink J."/>
            <person name="Frugier F."/>
            <person name="Benhamed M."/>
            <person name="Crespi M."/>
            <person name="Gouzy J."/>
            <person name="Gamas P."/>
        </authorList>
    </citation>
    <scope>NUCLEOTIDE SEQUENCE [LARGE SCALE GENOMIC DNA]</scope>
    <source>
        <strain evidence="5">cv. Jemalong A17</strain>
    </source>
</reference>
<reference evidence="1 4" key="1">
    <citation type="journal article" date="2011" name="Nature">
        <title>The Medicago genome provides insight into the evolution of rhizobial symbioses.</title>
        <authorList>
            <person name="Young N.D."/>
            <person name="Debelle F."/>
            <person name="Oldroyd G.E."/>
            <person name="Geurts R."/>
            <person name="Cannon S.B."/>
            <person name="Udvardi M.K."/>
            <person name="Benedito V.A."/>
            <person name="Mayer K.F."/>
            <person name="Gouzy J."/>
            <person name="Schoof H."/>
            <person name="Van de Peer Y."/>
            <person name="Proost S."/>
            <person name="Cook D.R."/>
            <person name="Meyers B.C."/>
            <person name="Spannagl M."/>
            <person name="Cheung F."/>
            <person name="De Mita S."/>
            <person name="Krishnakumar V."/>
            <person name="Gundlach H."/>
            <person name="Zhou S."/>
            <person name="Mudge J."/>
            <person name="Bharti A.K."/>
            <person name="Murray J.D."/>
            <person name="Naoumkina M.A."/>
            <person name="Rosen B."/>
            <person name="Silverstein K.A."/>
            <person name="Tang H."/>
            <person name="Rombauts S."/>
            <person name="Zhao P.X."/>
            <person name="Zhou P."/>
            <person name="Barbe V."/>
            <person name="Bardou P."/>
            <person name="Bechner M."/>
            <person name="Bellec A."/>
            <person name="Berger A."/>
            <person name="Berges H."/>
            <person name="Bidwell S."/>
            <person name="Bisseling T."/>
            <person name="Choisne N."/>
            <person name="Couloux A."/>
            <person name="Denny R."/>
            <person name="Deshpande S."/>
            <person name="Dai X."/>
            <person name="Doyle J.J."/>
            <person name="Dudez A.M."/>
            <person name="Farmer A.D."/>
            <person name="Fouteau S."/>
            <person name="Franken C."/>
            <person name="Gibelin C."/>
            <person name="Gish J."/>
            <person name="Goldstein S."/>
            <person name="Gonzalez A.J."/>
            <person name="Green P.J."/>
            <person name="Hallab A."/>
            <person name="Hartog M."/>
            <person name="Hua A."/>
            <person name="Humphray S.J."/>
            <person name="Jeong D.H."/>
            <person name="Jing Y."/>
            <person name="Jocker A."/>
            <person name="Kenton S.M."/>
            <person name="Kim D.J."/>
            <person name="Klee K."/>
            <person name="Lai H."/>
            <person name="Lang C."/>
            <person name="Lin S."/>
            <person name="Macmil S.L."/>
            <person name="Magdelenat G."/>
            <person name="Matthews L."/>
            <person name="McCorrison J."/>
            <person name="Monaghan E.L."/>
            <person name="Mun J.H."/>
            <person name="Najar F.Z."/>
            <person name="Nicholson C."/>
            <person name="Noirot C."/>
            <person name="O'Bleness M."/>
            <person name="Paule C.R."/>
            <person name="Poulain J."/>
            <person name="Prion F."/>
            <person name="Qin B."/>
            <person name="Qu C."/>
            <person name="Retzel E.F."/>
            <person name="Riddle C."/>
            <person name="Sallet E."/>
            <person name="Samain S."/>
            <person name="Samson N."/>
            <person name="Sanders I."/>
            <person name="Saurat O."/>
            <person name="Scarpelli C."/>
            <person name="Schiex T."/>
            <person name="Segurens B."/>
            <person name="Severin A.J."/>
            <person name="Sherrier D.J."/>
            <person name="Shi R."/>
            <person name="Sims S."/>
            <person name="Singer S.R."/>
            <person name="Sinharoy S."/>
            <person name="Sterck L."/>
            <person name="Viollet A."/>
            <person name="Wang B.B."/>
            <person name="Wang K."/>
            <person name="Wang M."/>
            <person name="Wang X."/>
            <person name="Warfsmann J."/>
            <person name="Weissenbach J."/>
            <person name="White D.D."/>
            <person name="White J.D."/>
            <person name="Wiley G.B."/>
            <person name="Wincker P."/>
            <person name="Xing Y."/>
            <person name="Yang L."/>
            <person name="Yao Z."/>
            <person name="Ying F."/>
            <person name="Zhai J."/>
            <person name="Zhou L."/>
            <person name="Zuber A."/>
            <person name="Denarie J."/>
            <person name="Dixon R.A."/>
            <person name="May G.D."/>
            <person name="Schwartz D.C."/>
            <person name="Rogers J."/>
            <person name="Quetier F."/>
            <person name="Town C.D."/>
            <person name="Roe B.A."/>
        </authorList>
    </citation>
    <scope>NUCLEOTIDE SEQUENCE [LARGE SCALE GENOMIC DNA]</scope>
    <source>
        <strain evidence="1">A17</strain>
        <strain evidence="3 4">cv. Jemalong A17</strain>
    </source>
</reference>
<dbReference type="Proteomes" id="UP000265566">
    <property type="component" value="Chromosome 7"/>
</dbReference>
<dbReference type="PANTHER" id="PTHR36030:SF1">
    <property type="entry name" value="CALMODULIN-BINDING DOMAIN-CONTAINING PROTEIN"/>
    <property type="match status" value="1"/>
</dbReference>
<dbReference type="PANTHER" id="PTHR36030">
    <property type="entry name" value="CALMODULIN-BINDING DOMAIN-CONTAINING PROTEIN"/>
    <property type="match status" value="1"/>
</dbReference>
<keyword evidence="4" id="KW-1185">Reference proteome</keyword>
<evidence type="ECO:0000313" key="4">
    <source>
        <dbReference type="Proteomes" id="UP000002051"/>
    </source>
</evidence>
<organism evidence="1 4">
    <name type="scientific">Medicago truncatula</name>
    <name type="common">Barrel medic</name>
    <name type="synonym">Medicago tribuloides</name>
    <dbReference type="NCBI Taxonomy" id="3880"/>
    <lineage>
        <taxon>Eukaryota</taxon>
        <taxon>Viridiplantae</taxon>
        <taxon>Streptophyta</taxon>
        <taxon>Embryophyta</taxon>
        <taxon>Tracheophyta</taxon>
        <taxon>Spermatophyta</taxon>
        <taxon>Magnoliopsida</taxon>
        <taxon>eudicotyledons</taxon>
        <taxon>Gunneridae</taxon>
        <taxon>Pentapetalae</taxon>
        <taxon>rosids</taxon>
        <taxon>fabids</taxon>
        <taxon>Fabales</taxon>
        <taxon>Fabaceae</taxon>
        <taxon>Papilionoideae</taxon>
        <taxon>50 kb inversion clade</taxon>
        <taxon>NPAAA clade</taxon>
        <taxon>Hologalegina</taxon>
        <taxon>IRL clade</taxon>
        <taxon>Trifolieae</taxon>
        <taxon>Medicago</taxon>
    </lineage>
</organism>
<proteinExistence type="predicted"/>
<dbReference type="AlphaFoldDB" id="A0A072U809"/>
<evidence type="ECO:0000313" key="2">
    <source>
        <dbReference type="EMBL" id="RHN44941.1"/>
    </source>
</evidence>
<dbReference type="EMBL" id="CM001223">
    <property type="protein sequence ID" value="KEH21980.1"/>
    <property type="molecule type" value="Genomic_DNA"/>
</dbReference>